<keyword evidence="2" id="KW-1185">Reference proteome</keyword>
<protein>
    <recommendedName>
        <fullName evidence="3">Retrovirus-related Pol polyprotein from transposon TNT 1-94</fullName>
    </recommendedName>
</protein>
<organism evidence="1 2">
    <name type="scientific">Trichinella pseudospiralis</name>
    <name type="common">Parasitic roundworm</name>
    <dbReference type="NCBI Taxonomy" id="6337"/>
    <lineage>
        <taxon>Eukaryota</taxon>
        <taxon>Metazoa</taxon>
        <taxon>Ecdysozoa</taxon>
        <taxon>Nematoda</taxon>
        <taxon>Enoplea</taxon>
        <taxon>Dorylaimia</taxon>
        <taxon>Trichinellida</taxon>
        <taxon>Trichinellidae</taxon>
        <taxon>Trichinella</taxon>
    </lineage>
</organism>
<reference evidence="1 2" key="1">
    <citation type="submission" date="2015-01" db="EMBL/GenBank/DDBJ databases">
        <title>Evolution of Trichinella species and genotypes.</title>
        <authorList>
            <person name="Korhonen P.K."/>
            <person name="Edoardo P."/>
            <person name="Giuseppe L.R."/>
            <person name="Gasser R.B."/>
        </authorList>
    </citation>
    <scope>NUCLEOTIDE SEQUENCE [LARGE SCALE GENOMIC DNA]</scope>
    <source>
        <strain evidence="1">ISS470</strain>
    </source>
</reference>
<dbReference type="Gene3D" id="3.30.70.270">
    <property type="match status" value="1"/>
</dbReference>
<gene>
    <name evidence="1" type="ORF">T4D_9486</name>
</gene>
<dbReference type="OrthoDB" id="10396982at2759"/>
<dbReference type="AlphaFoldDB" id="A0A0V1F6X8"/>
<proteinExistence type="predicted"/>
<dbReference type="Proteomes" id="UP000054995">
    <property type="component" value="Unassembled WGS sequence"/>
</dbReference>
<evidence type="ECO:0008006" key="3">
    <source>
        <dbReference type="Google" id="ProtNLM"/>
    </source>
</evidence>
<dbReference type="EMBL" id="JYDT01000209">
    <property type="protein sequence ID" value="KRY81720.1"/>
    <property type="molecule type" value="Genomic_DNA"/>
</dbReference>
<comment type="caution">
    <text evidence="1">The sequence shown here is derived from an EMBL/GenBank/DDBJ whole genome shotgun (WGS) entry which is preliminary data.</text>
</comment>
<name>A0A0V1F6X8_TRIPS</name>
<dbReference type="InterPro" id="IPR043128">
    <property type="entry name" value="Rev_trsase/Diguanyl_cyclase"/>
</dbReference>
<dbReference type="Gene3D" id="3.10.10.10">
    <property type="entry name" value="HIV Type 1 Reverse Transcriptase, subunit A, domain 1"/>
    <property type="match status" value="1"/>
</dbReference>
<accession>A0A0V1F6X8</accession>
<evidence type="ECO:0000313" key="1">
    <source>
        <dbReference type="EMBL" id="KRY81720.1"/>
    </source>
</evidence>
<evidence type="ECO:0000313" key="2">
    <source>
        <dbReference type="Proteomes" id="UP000054995"/>
    </source>
</evidence>
<sequence length="72" mass="8216">MKNKEKIFFSSAYYRKLNAVTRVDTQSVLRIDETLDTVAETRWCSTLILALGYLKVEVAEDGVLDTSWTAQI</sequence>